<protein>
    <recommendedName>
        <fullName evidence="3">C2H2-type domain-containing protein</fullName>
    </recommendedName>
</protein>
<evidence type="ECO:0008006" key="3">
    <source>
        <dbReference type="Google" id="ProtNLM"/>
    </source>
</evidence>
<organism evidence="1 2">
    <name type="scientific">Bos mutus</name>
    <name type="common">wild yak</name>
    <dbReference type="NCBI Taxonomy" id="72004"/>
    <lineage>
        <taxon>Eukaryota</taxon>
        <taxon>Metazoa</taxon>
        <taxon>Chordata</taxon>
        <taxon>Craniata</taxon>
        <taxon>Vertebrata</taxon>
        <taxon>Euteleostomi</taxon>
        <taxon>Mammalia</taxon>
        <taxon>Eutheria</taxon>
        <taxon>Laurasiatheria</taxon>
        <taxon>Artiodactyla</taxon>
        <taxon>Ruminantia</taxon>
        <taxon>Pecora</taxon>
        <taxon>Bovidae</taxon>
        <taxon>Bovinae</taxon>
        <taxon>Bos</taxon>
    </lineage>
</organism>
<sequence length="176" mass="19830">MCRIPLQSRGLPTRPLTEELLSRFPLREYSFSHSPTTESITIAYKQEILDCHMKCERKCQEMSLSGALPGQIPVKKNAVSHNGHRKRRRKFCLRLGPGVYPPSHFHSLRCSGVLLASHRRVHSGERPYACDLMLSQVAPGSVSLLRQRVGRRGKGGDTDMHLVGHYGLCRLHNHSA</sequence>
<dbReference type="Proteomes" id="UP000322234">
    <property type="component" value="Unassembled WGS sequence"/>
</dbReference>
<reference evidence="1" key="1">
    <citation type="submission" date="2019-10" db="EMBL/GenBank/DDBJ databases">
        <title>The sequence and de novo assembly of the wild yak genome.</title>
        <authorList>
            <person name="Liu Y."/>
        </authorList>
    </citation>
    <scope>NUCLEOTIDE SEQUENCE [LARGE SCALE GENOMIC DNA]</scope>
    <source>
        <strain evidence="1">WY2019</strain>
    </source>
</reference>
<gene>
    <name evidence="1" type="ORF">E5288_WYG018663</name>
</gene>
<keyword evidence="2" id="KW-1185">Reference proteome</keyword>
<proteinExistence type="predicted"/>
<accession>A0A6B0R027</accession>
<dbReference type="EMBL" id="VBQZ03000015">
    <property type="protein sequence ID" value="MXQ83175.1"/>
    <property type="molecule type" value="Genomic_DNA"/>
</dbReference>
<comment type="caution">
    <text evidence="1">The sequence shown here is derived from an EMBL/GenBank/DDBJ whole genome shotgun (WGS) entry which is preliminary data.</text>
</comment>
<dbReference type="AlphaFoldDB" id="A0A6B0R027"/>
<name>A0A6B0R027_9CETA</name>
<evidence type="ECO:0000313" key="1">
    <source>
        <dbReference type="EMBL" id="MXQ83175.1"/>
    </source>
</evidence>
<evidence type="ECO:0000313" key="2">
    <source>
        <dbReference type="Proteomes" id="UP000322234"/>
    </source>
</evidence>